<dbReference type="EMBL" id="JABZMK010000035">
    <property type="protein sequence ID" value="MBF1129592.1"/>
    <property type="molecule type" value="Genomic_DNA"/>
</dbReference>
<comment type="caution">
    <text evidence="7">The sequence shown here is derived from an EMBL/GenBank/DDBJ whole genome shotgun (WGS) entry which is preliminary data.</text>
</comment>
<dbReference type="InterPro" id="IPR009695">
    <property type="entry name" value="Diacylglyc_glucosyltr_N"/>
</dbReference>
<dbReference type="AlphaFoldDB" id="A0A930B8I2"/>
<evidence type="ECO:0000256" key="2">
    <source>
        <dbReference type="ARBA" id="ARBA00006962"/>
    </source>
</evidence>
<dbReference type="Proteomes" id="UP000757890">
    <property type="component" value="Unassembled WGS sequence"/>
</dbReference>
<evidence type="ECO:0000313" key="7">
    <source>
        <dbReference type="EMBL" id="MBF1129592.1"/>
    </source>
</evidence>
<dbReference type="Pfam" id="PF06925">
    <property type="entry name" value="MGDG_synth"/>
    <property type="match status" value="1"/>
</dbReference>
<evidence type="ECO:0000256" key="1">
    <source>
        <dbReference type="ARBA" id="ARBA00004370"/>
    </source>
</evidence>
<name>A0A930B8I2_9FIRM</name>
<organism evidence="7 8">
    <name type="scientific">Dialister invisus</name>
    <dbReference type="NCBI Taxonomy" id="218538"/>
    <lineage>
        <taxon>Bacteria</taxon>
        <taxon>Bacillati</taxon>
        <taxon>Bacillota</taxon>
        <taxon>Negativicutes</taxon>
        <taxon>Veillonellales</taxon>
        <taxon>Veillonellaceae</taxon>
        <taxon>Dialister</taxon>
    </lineage>
</organism>
<comment type="similarity">
    <text evidence="2">Belongs to the glycosyltransferase 28 family.</text>
</comment>
<dbReference type="GO" id="GO:0016020">
    <property type="term" value="C:membrane"/>
    <property type="evidence" value="ECO:0007669"/>
    <property type="project" value="UniProtKB-SubCell"/>
</dbReference>
<reference evidence="7" key="1">
    <citation type="submission" date="2020-04" db="EMBL/GenBank/DDBJ databases">
        <title>Deep metagenomics examines the oral microbiome during advanced dental caries in children, revealing novel taxa and co-occurrences with host molecules.</title>
        <authorList>
            <person name="Baker J.L."/>
            <person name="Morton J.T."/>
            <person name="Dinis M."/>
            <person name="Alvarez R."/>
            <person name="Tran N.C."/>
            <person name="Knight R."/>
            <person name="Edlund A."/>
        </authorList>
    </citation>
    <scope>NUCLEOTIDE SEQUENCE</scope>
    <source>
        <strain evidence="7">JCVI_32_bin.14</strain>
    </source>
</reference>
<proteinExistence type="inferred from homology"/>
<accession>A0A930B8I2</accession>
<dbReference type="PANTHER" id="PTHR43025">
    <property type="entry name" value="MONOGALACTOSYLDIACYLGLYCEROL SYNTHASE"/>
    <property type="match status" value="1"/>
</dbReference>
<comment type="subcellular location">
    <subcellularLocation>
        <location evidence="1">Membrane</location>
    </subcellularLocation>
</comment>
<sequence length="374" mass="41731">MPEKKSRRFFILTASIGTGHSQAARAIAESIKEMHPEDSVRVLDFVSRDVLSVDQIIKRTYLQMIRLIPDIYDSLYSNSQKSSFGKTSQALLSLSFRRRMKRLIRVLNPDALIFTHPFPAGAADLLKKKGDITTPLLGVITDFDIHQLWIDRHLDGYCVATPELASLLSRYGISSDIIHTTGIPVRKSFYEESARRPVAEKGTVLVMGGGLGLGRIADDLKRMDEVDEIARFIVITGQNISLYEEVAALAEKLRHPVELHSYTNKVARIMGRCELLVTKPGALTCTEAIVMNKPMVLVNTLPGQERANAAFLSGLGCAEWVKRGELAETVRYILANPEKRKQMENACGTSHMESAGEVVKILYDMVEKMDKKNI</sequence>
<dbReference type="Pfam" id="PF04101">
    <property type="entry name" value="Glyco_tran_28_C"/>
    <property type="match status" value="1"/>
</dbReference>
<evidence type="ECO:0000259" key="5">
    <source>
        <dbReference type="Pfam" id="PF04101"/>
    </source>
</evidence>
<feature type="domain" description="Glycosyl transferase family 28 C-terminal" evidence="5">
    <location>
        <begin position="203"/>
        <end position="352"/>
    </location>
</feature>
<keyword evidence="4 7" id="KW-0808">Transferase</keyword>
<dbReference type="InterPro" id="IPR050519">
    <property type="entry name" value="Glycosyltransf_28_UgtP"/>
</dbReference>
<dbReference type="PANTHER" id="PTHR43025:SF3">
    <property type="entry name" value="MONOGALACTOSYLDIACYLGLYCEROL SYNTHASE 1, CHLOROPLASTIC"/>
    <property type="match status" value="1"/>
</dbReference>
<protein>
    <submittedName>
        <fullName evidence="7">Glycosyl transferase</fullName>
    </submittedName>
</protein>
<dbReference type="Gene3D" id="3.40.50.2000">
    <property type="entry name" value="Glycogen Phosphorylase B"/>
    <property type="match status" value="1"/>
</dbReference>
<evidence type="ECO:0000256" key="4">
    <source>
        <dbReference type="ARBA" id="ARBA00022679"/>
    </source>
</evidence>
<dbReference type="GO" id="GO:0016758">
    <property type="term" value="F:hexosyltransferase activity"/>
    <property type="evidence" value="ECO:0007669"/>
    <property type="project" value="InterPro"/>
</dbReference>
<feature type="domain" description="Diacylglycerol glucosyltransferase N-terminal" evidence="6">
    <location>
        <begin position="20"/>
        <end position="185"/>
    </location>
</feature>
<dbReference type="GO" id="GO:0009247">
    <property type="term" value="P:glycolipid biosynthetic process"/>
    <property type="evidence" value="ECO:0007669"/>
    <property type="project" value="InterPro"/>
</dbReference>
<dbReference type="InterPro" id="IPR007235">
    <property type="entry name" value="Glyco_trans_28_C"/>
</dbReference>
<keyword evidence="3" id="KW-0328">Glycosyltransferase</keyword>
<evidence type="ECO:0000256" key="3">
    <source>
        <dbReference type="ARBA" id="ARBA00022676"/>
    </source>
</evidence>
<gene>
    <name evidence="7" type="ORF">HXL70_06050</name>
</gene>
<dbReference type="SUPFAM" id="SSF53756">
    <property type="entry name" value="UDP-Glycosyltransferase/glycogen phosphorylase"/>
    <property type="match status" value="1"/>
</dbReference>
<evidence type="ECO:0000313" key="8">
    <source>
        <dbReference type="Proteomes" id="UP000757890"/>
    </source>
</evidence>
<evidence type="ECO:0000259" key="6">
    <source>
        <dbReference type="Pfam" id="PF06925"/>
    </source>
</evidence>